<organism evidence="2 4">
    <name type="scientific">Enterococcus malodoratus ATCC 43197</name>
    <dbReference type="NCBI Taxonomy" id="1158601"/>
    <lineage>
        <taxon>Bacteria</taxon>
        <taxon>Bacillati</taxon>
        <taxon>Bacillota</taxon>
        <taxon>Bacilli</taxon>
        <taxon>Lactobacillales</taxon>
        <taxon>Enterococcaceae</taxon>
        <taxon>Enterococcus</taxon>
    </lineage>
</organism>
<dbReference type="Proteomes" id="UP000014148">
    <property type="component" value="Unassembled WGS sequence"/>
</dbReference>
<dbReference type="RefSeq" id="WP_010742957.1">
    <property type="nucleotide sequence ID" value="NZ_KB946253.1"/>
</dbReference>
<dbReference type="EMBL" id="AJAK01000031">
    <property type="protein sequence ID" value="EOH71902.1"/>
    <property type="molecule type" value="Genomic_DNA"/>
</dbReference>
<name>R2NIL7_9ENTE</name>
<dbReference type="Proteomes" id="UP000013783">
    <property type="component" value="Unassembled WGS sequence"/>
</dbReference>
<keyword evidence="1" id="KW-1133">Transmembrane helix</keyword>
<keyword evidence="5" id="KW-1185">Reference proteome</keyword>
<keyword evidence="1" id="KW-0812">Transmembrane</keyword>
<dbReference type="OrthoDB" id="2194552at2"/>
<evidence type="ECO:0000313" key="2">
    <source>
        <dbReference type="EMBL" id="EOH71902.1"/>
    </source>
</evidence>
<dbReference type="EMBL" id="ASWA01000002">
    <property type="protein sequence ID" value="EOT70074.1"/>
    <property type="molecule type" value="Genomic_DNA"/>
</dbReference>
<dbReference type="eggNOG" id="ENOG50306DT">
    <property type="taxonomic scope" value="Bacteria"/>
</dbReference>
<keyword evidence="1" id="KW-0472">Membrane</keyword>
<proteinExistence type="predicted"/>
<gene>
    <name evidence="3" type="ORF">I585_01553</name>
    <name evidence="2" type="ORF">UAI_04186</name>
</gene>
<protein>
    <submittedName>
        <fullName evidence="2">Uncharacterized protein</fullName>
    </submittedName>
</protein>
<dbReference type="PATRIC" id="fig|1158601.3.peg.4154"/>
<evidence type="ECO:0000313" key="5">
    <source>
        <dbReference type="Proteomes" id="UP000014148"/>
    </source>
</evidence>
<accession>R2NIL7</accession>
<reference evidence="3 5" key="2">
    <citation type="submission" date="2013-03" db="EMBL/GenBank/DDBJ databases">
        <title>The Genome Sequence of Enterococcus malodoratus ATCC_43197 (PacBio/Illumina hybrid assembly).</title>
        <authorList>
            <consortium name="The Broad Institute Genomics Platform"/>
            <consortium name="The Broad Institute Genome Sequencing Center for Infectious Disease"/>
            <person name="Earl A."/>
            <person name="Russ C."/>
            <person name="Gilmore M."/>
            <person name="Surin D."/>
            <person name="Walker B."/>
            <person name="Young S."/>
            <person name="Zeng Q."/>
            <person name="Gargeya S."/>
            <person name="Fitzgerald M."/>
            <person name="Haas B."/>
            <person name="Abouelleil A."/>
            <person name="Allen A.W."/>
            <person name="Alvarado L."/>
            <person name="Arachchi H.M."/>
            <person name="Berlin A.M."/>
            <person name="Chapman S.B."/>
            <person name="Gainer-Dewar J."/>
            <person name="Goldberg J."/>
            <person name="Griggs A."/>
            <person name="Gujja S."/>
            <person name="Hansen M."/>
            <person name="Howarth C."/>
            <person name="Imamovic A."/>
            <person name="Ireland A."/>
            <person name="Larimer J."/>
            <person name="McCowan C."/>
            <person name="Murphy C."/>
            <person name="Pearson M."/>
            <person name="Poon T.W."/>
            <person name="Priest M."/>
            <person name="Roberts A."/>
            <person name="Saif S."/>
            <person name="Shea T."/>
            <person name="Sisk P."/>
            <person name="Sykes S."/>
            <person name="Wortman J."/>
            <person name="Nusbaum C."/>
            <person name="Birren B."/>
        </authorList>
    </citation>
    <scope>NUCLEOTIDE SEQUENCE [LARGE SCALE GENOMIC DNA]</scope>
    <source>
        <strain evidence="3 5">ATCC 43197</strain>
    </source>
</reference>
<evidence type="ECO:0000313" key="4">
    <source>
        <dbReference type="Proteomes" id="UP000013783"/>
    </source>
</evidence>
<evidence type="ECO:0000256" key="1">
    <source>
        <dbReference type="SAM" id="Phobius"/>
    </source>
</evidence>
<dbReference type="AlphaFoldDB" id="R2NIL7"/>
<sequence>MDKETIQKIKEKLVDYLFKWKKQIAAALMIIGILLLLTIINKLTPNNTAWLQGSWRNQSSDYSFKATNDHFDSWTIKCKGTLALKKAKIAVNSTKKRVVMTDDGNNIEYHAIRTGRKQLKLKIVKNGKSERTIELKKNE</sequence>
<dbReference type="STRING" id="71451.RV07_GL000070"/>
<feature type="transmembrane region" description="Helical" evidence="1">
    <location>
        <begin position="20"/>
        <end position="40"/>
    </location>
</feature>
<comment type="caution">
    <text evidence="2">The sequence shown here is derived from an EMBL/GenBank/DDBJ whole genome shotgun (WGS) entry which is preliminary data.</text>
</comment>
<evidence type="ECO:0000313" key="3">
    <source>
        <dbReference type="EMBL" id="EOT70074.1"/>
    </source>
</evidence>
<reference evidence="2 4" key="1">
    <citation type="submission" date="2013-02" db="EMBL/GenBank/DDBJ databases">
        <title>The Genome Sequence of Enterococcus malodoratus ATCC_43197.</title>
        <authorList>
            <consortium name="The Broad Institute Genome Sequencing Platform"/>
            <consortium name="The Broad Institute Genome Sequencing Center for Infectious Disease"/>
            <person name="Earl A.M."/>
            <person name="Gilmore M.S."/>
            <person name="Lebreton F."/>
            <person name="Walker B."/>
            <person name="Young S.K."/>
            <person name="Zeng Q."/>
            <person name="Gargeya S."/>
            <person name="Fitzgerald M."/>
            <person name="Haas B."/>
            <person name="Abouelleil A."/>
            <person name="Alvarado L."/>
            <person name="Arachchi H.M."/>
            <person name="Berlin A.M."/>
            <person name="Chapman S.B."/>
            <person name="Dewar J."/>
            <person name="Goldberg J."/>
            <person name="Griggs A."/>
            <person name="Gujja S."/>
            <person name="Hansen M."/>
            <person name="Howarth C."/>
            <person name="Imamovic A."/>
            <person name="Larimer J."/>
            <person name="McCowan C."/>
            <person name="Murphy C."/>
            <person name="Neiman D."/>
            <person name="Pearson M."/>
            <person name="Priest M."/>
            <person name="Roberts A."/>
            <person name="Saif S."/>
            <person name="Shea T."/>
            <person name="Sisk P."/>
            <person name="Sykes S."/>
            <person name="Wortman J."/>
            <person name="Nusbaum C."/>
            <person name="Birren B."/>
        </authorList>
    </citation>
    <scope>NUCLEOTIDE SEQUENCE [LARGE SCALE GENOMIC DNA]</scope>
    <source>
        <strain evidence="2 4">ATCC 43197</strain>
    </source>
</reference>